<organism evidence="2 3">
    <name type="scientific">Coccomyxa viridis</name>
    <dbReference type="NCBI Taxonomy" id="1274662"/>
    <lineage>
        <taxon>Eukaryota</taxon>
        <taxon>Viridiplantae</taxon>
        <taxon>Chlorophyta</taxon>
        <taxon>core chlorophytes</taxon>
        <taxon>Trebouxiophyceae</taxon>
        <taxon>Trebouxiophyceae incertae sedis</taxon>
        <taxon>Coccomyxaceae</taxon>
        <taxon>Coccomyxa</taxon>
    </lineage>
</organism>
<evidence type="ECO:0000313" key="3">
    <source>
        <dbReference type="Proteomes" id="UP001314263"/>
    </source>
</evidence>
<dbReference type="GO" id="GO:0016020">
    <property type="term" value="C:membrane"/>
    <property type="evidence" value="ECO:0007669"/>
    <property type="project" value="UniProtKB-SubCell"/>
</dbReference>
<dbReference type="PANTHER" id="PTHR12300">
    <property type="entry name" value="HVA22-LIKE PROTEINS"/>
    <property type="match status" value="1"/>
</dbReference>
<evidence type="ECO:0000256" key="1">
    <source>
        <dbReference type="RuleBase" id="RU362006"/>
    </source>
</evidence>
<comment type="similarity">
    <text evidence="1">Belongs to the DP1 family.</text>
</comment>
<protein>
    <recommendedName>
        <fullName evidence="1">HVA22-like protein</fullName>
    </recommendedName>
</protein>
<dbReference type="Proteomes" id="UP001314263">
    <property type="component" value="Unassembled WGS sequence"/>
</dbReference>
<comment type="caution">
    <text evidence="2">The sequence shown here is derived from an EMBL/GenBank/DDBJ whole genome shotgun (WGS) entry which is preliminary data.</text>
</comment>
<proteinExistence type="inferred from homology"/>
<comment type="subcellular location">
    <subcellularLocation>
        <location evidence="1">Membrane</location>
        <topology evidence="1">Multi-pass membrane protein</topology>
    </subcellularLocation>
</comment>
<sequence length="167" mass="19561">MLGDFSCRVILNIVGFVWPAYQNYKTISQKQTEATQEWCMYWLMLALFTVSERMVLDMLVFWVPMYYEAKVLFVLYLWHPKTQGAAYLYSSMLQPFLARNEGAIDQCIEELKTAFFDYAASYFQKLVNFVQSNAHSIIYQLQQLQAKGHFNGGRNSVESGEQRRKQT</sequence>
<evidence type="ECO:0000313" key="2">
    <source>
        <dbReference type="EMBL" id="CAK0784227.1"/>
    </source>
</evidence>
<gene>
    <name evidence="2" type="ORF">CVIRNUC_007431</name>
</gene>
<dbReference type="Pfam" id="PF03134">
    <property type="entry name" value="TB2_DP1_HVA22"/>
    <property type="match status" value="1"/>
</dbReference>
<dbReference type="AlphaFoldDB" id="A0AAV1IDD9"/>
<dbReference type="EMBL" id="CAUYUE010000010">
    <property type="protein sequence ID" value="CAK0784227.1"/>
    <property type="molecule type" value="Genomic_DNA"/>
</dbReference>
<dbReference type="PANTHER" id="PTHR12300:SF117">
    <property type="entry name" value="LP05237P-RELATED"/>
    <property type="match status" value="1"/>
</dbReference>
<dbReference type="InterPro" id="IPR004345">
    <property type="entry name" value="TB2_DP1_HVA22"/>
</dbReference>
<accession>A0AAV1IDD9</accession>
<keyword evidence="3" id="KW-1185">Reference proteome</keyword>
<name>A0AAV1IDD9_9CHLO</name>
<reference evidence="2 3" key="1">
    <citation type="submission" date="2023-10" db="EMBL/GenBank/DDBJ databases">
        <authorList>
            <person name="Maclean D."/>
            <person name="Macfadyen A."/>
        </authorList>
    </citation>
    <scope>NUCLEOTIDE SEQUENCE [LARGE SCALE GENOMIC DNA]</scope>
</reference>